<comment type="cofactor">
    <cofactor evidence="2">
        <name>Mg(2+)</name>
        <dbReference type="ChEBI" id="CHEBI:18420"/>
    </cofactor>
</comment>
<evidence type="ECO:0000256" key="3">
    <source>
        <dbReference type="ARBA" id="ARBA00022679"/>
    </source>
</evidence>
<dbReference type="Gene3D" id="3.30.460.10">
    <property type="entry name" value="Beta Polymerase, domain 2"/>
    <property type="match status" value="1"/>
</dbReference>
<protein>
    <submittedName>
        <fullName evidence="10">Uncharacterized protein</fullName>
    </submittedName>
</protein>
<keyword evidence="4" id="KW-0479">Metal-binding</keyword>
<name>A0ABD1CKM9_CULPP</name>
<evidence type="ECO:0000256" key="1">
    <source>
        <dbReference type="ARBA" id="ARBA00001936"/>
    </source>
</evidence>
<keyword evidence="5" id="KW-0460">Magnesium</keyword>
<dbReference type="InterPro" id="IPR002058">
    <property type="entry name" value="PAP_assoc"/>
</dbReference>
<organism evidence="10 11">
    <name type="scientific">Culex pipiens pipiens</name>
    <name type="common">Northern house mosquito</name>
    <dbReference type="NCBI Taxonomy" id="38569"/>
    <lineage>
        <taxon>Eukaryota</taxon>
        <taxon>Metazoa</taxon>
        <taxon>Ecdysozoa</taxon>
        <taxon>Arthropoda</taxon>
        <taxon>Hexapoda</taxon>
        <taxon>Insecta</taxon>
        <taxon>Pterygota</taxon>
        <taxon>Neoptera</taxon>
        <taxon>Endopterygota</taxon>
        <taxon>Diptera</taxon>
        <taxon>Nematocera</taxon>
        <taxon>Culicoidea</taxon>
        <taxon>Culicidae</taxon>
        <taxon>Culicinae</taxon>
        <taxon>Culicini</taxon>
        <taxon>Culex</taxon>
        <taxon>Culex</taxon>
    </lineage>
</organism>
<feature type="domain" description="Poly(A) RNA polymerase mitochondrial-like central palm" evidence="9">
    <location>
        <begin position="308"/>
        <end position="440"/>
    </location>
</feature>
<dbReference type="Gene3D" id="3.30.470.30">
    <property type="entry name" value="DNA ligase/mRNA capping enzyme"/>
    <property type="match status" value="1"/>
</dbReference>
<dbReference type="Pfam" id="PF21974">
    <property type="entry name" value="SPN1_m3Gcap_bd"/>
    <property type="match status" value="1"/>
</dbReference>
<dbReference type="InterPro" id="IPR054708">
    <property type="entry name" value="MTPAP-like_central"/>
</dbReference>
<feature type="compositionally biased region" description="Polar residues" evidence="6">
    <location>
        <begin position="153"/>
        <end position="168"/>
    </location>
</feature>
<keyword evidence="11" id="KW-1185">Reference proteome</keyword>
<reference evidence="10 11" key="1">
    <citation type="submission" date="2024-05" db="EMBL/GenBank/DDBJ databases">
        <title>Culex pipiens pipiens assembly and annotation.</title>
        <authorList>
            <person name="Alout H."/>
            <person name="Durand T."/>
        </authorList>
    </citation>
    <scope>NUCLEOTIDE SEQUENCE [LARGE SCALE GENOMIC DNA]</scope>
    <source>
        <strain evidence="10">HA-2024</strain>
        <tissue evidence="10">Whole body</tissue>
    </source>
</reference>
<keyword evidence="3" id="KW-0808">Transferase</keyword>
<dbReference type="PANTHER" id="PTHR12271">
    <property type="entry name" value="POLY A POLYMERASE CID PAP -RELATED"/>
    <property type="match status" value="1"/>
</dbReference>
<feature type="compositionally biased region" description="Basic residues" evidence="6">
    <location>
        <begin position="257"/>
        <end position="270"/>
    </location>
</feature>
<feature type="compositionally biased region" description="Low complexity" evidence="6">
    <location>
        <begin position="242"/>
        <end position="253"/>
    </location>
</feature>
<dbReference type="Gene3D" id="1.10.1410.10">
    <property type="match status" value="1"/>
</dbReference>
<evidence type="ECO:0000259" key="8">
    <source>
        <dbReference type="Pfam" id="PF21974"/>
    </source>
</evidence>
<dbReference type="GO" id="GO:0046872">
    <property type="term" value="F:metal ion binding"/>
    <property type="evidence" value="ECO:0007669"/>
    <property type="project" value="UniProtKB-KW"/>
</dbReference>
<dbReference type="EMBL" id="JBEHCU010011281">
    <property type="protein sequence ID" value="KAL1376954.1"/>
    <property type="molecule type" value="Genomic_DNA"/>
</dbReference>
<gene>
    <name evidence="10" type="ORF">pipiens_016585</name>
</gene>
<evidence type="ECO:0000256" key="5">
    <source>
        <dbReference type="ARBA" id="ARBA00022842"/>
    </source>
</evidence>
<dbReference type="CDD" id="cd05402">
    <property type="entry name" value="NT_PAP_TUTase"/>
    <property type="match status" value="1"/>
</dbReference>
<evidence type="ECO:0000313" key="11">
    <source>
        <dbReference type="Proteomes" id="UP001562425"/>
    </source>
</evidence>
<evidence type="ECO:0000313" key="10">
    <source>
        <dbReference type="EMBL" id="KAL1376954.1"/>
    </source>
</evidence>
<dbReference type="Pfam" id="PF03828">
    <property type="entry name" value="PAP_assoc"/>
    <property type="match status" value="1"/>
</dbReference>
<evidence type="ECO:0000259" key="7">
    <source>
        <dbReference type="Pfam" id="PF03828"/>
    </source>
</evidence>
<feature type="compositionally biased region" description="Polar residues" evidence="6">
    <location>
        <begin position="121"/>
        <end position="130"/>
    </location>
</feature>
<feature type="region of interest" description="Disordered" evidence="6">
    <location>
        <begin position="190"/>
        <end position="209"/>
    </location>
</feature>
<dbReference type="InterPro" id="IPR043519">
    <property type="entry name" value="NT_sf"/>
</dbReference>
<proteinExistence type="predicted"/>
<feature type="domain" description="PAP-associated" evidence="7">
    <location>
        <begin position="527"/>
        <end position="599"/>
    </location>
</feature>
<evidence type="ECO:0000256" key="6">
    <source>
        <dbReference type="SAM" id="MobiDB-lite"/>
    </source>
</evidence>
<dbReference type="PANTHER" id="PTHR12271:SF138">
    <property type="entry name" value="GH05885P"/>
    <property type="match status" value="1"/>
</dbReference>
<evidence type="ECO:0000256" key="2">
    <source>
        <dbReference type="ARBA" id="ARBA00001946"/>
    </source>
</evidence>
<dbReference type="SUPFAM" id="SSF81631">
    <property type="entry name" value="PAP/OAS1 substrate-binding domain"/>
    <property type="match status" value="1"/>
</dbReference>
<feature type="region of interest" description="Disordered" evidence="6">
    <location>
        <begin position="648"/>
        <end position="680"/>
    </location>
</feature>
<evidence type="ECO:0000256" key="4">
    <source>
        <dbReference type="ARBA" id="ARBA00022723"/>
    </source>
</evidence>
<dbReference type="GO" id="GO:1990817">
    <property type="term" value="F:poly(A) RNA polymerase activity"/>
    <property type="evidence" value="ECO:0007669"/>
    <property type="project" value="UniProtKB-ARBA"/>
</dbReference>
<feature type="compositionally biased region" description="Acidic residues" evidence="6">
    <location>
        <begin position="217"/>
        <end position="230"/>
    </location>
</feature>
<dbReference type="SUPFAM" id="SSF81301">
    <property type="entry name" value="Nucleotidyltransferase"/>
    <property type="match status" value="1"/>
</dbReference>
<dbReference type="Proteomes" id="UP001562425">
    <property type="component" value="Unassembled WGS sequence"/>
</dbReference>
<feature type="region of interest" description="Disordered" evidence="6">
    <location>
        <begin position="101"/>
        <end position="173"/>
    </location>
</feature>
<sequence>MEEDDLQKKFCTLKQASWQLQLLPTYDFKNPAQIVDCLSRFPAFPDPATKLDGLLFYHKESNYIYGRTPLVTWLFPFMVPDVLGEEWRQSLNSRYLANVPEGYGQQGPRVHGRVRREASETTRQTEQQPADRNGRRWRGAACSSSGEPDRSWTEATRTKTGSRRNWTTCGEIRIPFREKQFPLASSNIAMADDDQQPGPSRPRSESETPVAVVAIDSQDDSGDDDEEEEAQTSGEGSKDQQGDQQQQQQQQQQTPTRNRKRKHSTKRGSANKKGGPSEEELDAEKLKFLLEPVLSALRALEVKNELEAMRTLINTLQPSQHEIEMALNKVKKDLDRVLAFPNNSYCVYDFGSIKSGLAFRDSDLDFYVHYERNSENRNDQTKLIHVIHSRMMRDKTFHTLVKIIGAKVPLLRAVHGPTNLTCDINFSNARGCYNSKFIYALTKFDSRIHKLAIIIKFWAKCAFLLTNHRQMNTYCIIMMLIFYLQTKKLPLLPSVQDLQKGIPRVNYGPWNLGYPREIVFQSMNRESIRQLLTAFFKYYATFEYDKYLISPYVGRRVTVDEMKQQKVRELQPYYRAEQQQFPQFNYGTLLHIQDPFELNMNVGGVLNSAQHFEQFKLSFKTAHEVCLATIQEPFAKVLEEVFTKTKKFSKPPKNVPRPKNGTTNNNATGNGGETPSPAEDNGKHWRICRLLPIEYELFMVRQILLVRNTDKDAIITERQIKDMWADCLLDFIEDILSKIYLLKVEPLKDADRCSSIPPSVKQDDIRTFQMVSERQVIFKRPRLQISNEEELENEIAISKARWQANRPLVFNCRVDLFKTNDDAIELHIPDQQRKNGALRVFVETCFLTQIRNCIKGYLKVMLAKAEERAKADRNK</sequence>
<comment type="cofactor">
    <cofactor evidence="1">
        <name>Mn(2+)</name>
        <dbReference type="ChEBI" id="CHEBI:29035"/>
    </cofactor>
</comment>
<evidence type="ECO:0000259" key="9">
    <source>
        <dbReference type="Pfam" id="PF22600"/>
    </source>
</evidence>
<accession>A0ABD1CKM9</accession>
<comment type="caution">
    <text evidence="10">The sequence shown here is derived from an EMBL/GenBank/DDBJ whole genome shotgun (WGS) entry which is preliminary data.</text>
</comment>
<dbReference type="InterPro" id="IPR047857">
    <property type="entry name" value="Snurportin1_C"/>
</dbReference>
<dbReference type="AlphaFoldDB" id="A0ABD1CKM9"/>
<dbReference type="Pfam" id="PF22600">
    <property type="entry name" value="MTPAP-like_central"/>
    <property type="match status" value="1"/>
</dbReference>
<feature type="domain" description="Snurportin-1 m3G cap-binding" evidence="8">
    <location>
        <begin position="48"/>
        <end position="76"/>
    </location>
</feature>
<feature type="region of interest" description="Disordered" evidence="6">
    <location>
        <begin position="215"/>
        <end position="280"/>
    </location>
</feature>